<evidence type="ECO:0000256" key="1">
    <source>
        <dbReference type="PROSITE-ProRule" id="PRU00409"/>
    </source>
</evidence>
<evidence type="ECO:0000313" key="3">
    <source>
        <dbReference type="EMBL" id="NOU90940.1"/>
    </source>
</evidence>
<dbReference type="Pfam" id="PF14398">
    <property type="entry name" value="ATPgrasp_YheCD"/>
    <property type="match status" value="1"/>
</dbReference>
<dbReference type="PROSITE" id="PS50975">
    <property type="entry name" value="ATP_GRASP"/>
    <property type="match status" value="1"/>
</dbReference>
<comment type="caution">
    <text evidence="3">The sequence shown here is derived from an EMBL/GenBank/DDBJ whole genome shotgun (WGS) entry which is preliminary data.</text>
</comment>
<keyword evidence="1" id="KW-0067">ATP-binding</keyword>
<keyword evidence="1" id="KW-0547">Nucleotide-binding</keyword>
<evidence type="ECO:0000313" key="4">
    <source>
        <dbReference type="Proteomes" id="UP000658690"/>
    </source>
</evidence>
<accession>A0ABX1ZC70</accession>
<dbReference type="Gene3D" id="3.30.470.20">
    <property type="entry name" value="ATP-grasp fold, B domain"/>
    <property type="match status" value="1"/>
</dbReference>
<gene>
    <name evidence="3" type="ORF">GC102_35230</name>
</gene>
<dbReference type="InterPro" id="IPR011761">
    <property type="entry name" value="ATP-grasp"/>
</dbReference>
<dbReference type="Proteomes" id="UP000658690">
    <property type="component" value="Unassembled WGS sequence"/>
</dbReference>
<protein>
    <submittedName>
        <fullName evidence="3">YheC/YheD family protein</fullName>
    </submittedName>
</protein>
<name>A0ABX1ZC70_9BACL</name>
<dbReference type="InterPro" id="IPR026838">
    <property type="entry name" value="YheC/D"/>
</dbReference>
<reference evidence="3 4" key="1">
    <citation type="submission" date="2019-10" db="EMBL/GenBank/DDBJ databases">
        <title>Description of Paenibacillus choica sp. nov.</title>
        <authorList>
            <person name="Carlier A."/>
            <person name="Qi S."/>
        </authorList>
    </citation>
    <scope>NUCLEOTIDE SEQUENCE [LARGE SCALE GENOMIC DNA]</scope>
    <source>
        <strain evidence="3 4">LMG 31460</strain>
    </source>
</reference>
<dbReference type="EMBL" id="WHOC01000183">
    <property type="protein sequence ID" value="NOU90940.1"/>
    <property type="molecule type" value="Genomic_DNA"/>
</dbReference>
<sequence length="343" mass="40438">MKKDSGFIGIMVANRNERKYALKKYLDFNTTNMKIFCFTPSEIDWERKSITGIHCLNRKWLQNKFSFPEVIYNRCYRINNRMIERLKANIGSNKWFNHINQFNKHEIHKNLSQWLVQYLPETVLYDKEYTSHLLDIHKVLYFKPCYGNKGKGVYRVELKDSGEIHIGDHHFVPRIIVGDSLQFQEEIHKLVGSIPYIIQKGVDIQKLHNRIFDIRVLAQKNKKGLWSVTNVVSRIAHKGCFNTSMCKKVCLSEEVLNRLYPPNEVNAIIQSIYDISLRAAEIMEMSTSYHLGELSVDFALDNNGFFWIIEVNGKPQKDLYDELNKRSRVYKRPLEYAQYLSEN</sequence>
<keyword evidence="4" id="KW-1185">Reference proteome</keyword>
<evidence type="ECO:0000259" key="2">
    <source>
        <dbReference type="PROSITE" id="PS50975"/>
    </source>
</evidence>
<feature type="domain" description="ATP-grasp" evidence="2">
    <location>
        <begin position="108"/>
        <end position="341"/>
    </location>
</feature>
<proteinExistence type="predicted"/>
<dbReference type="SUPFAM" id="SSF56059">
    <property type="entry name" value="Glutathione synthetase ATP-binding domain-like"/>
    <property type="match status" value="1"/>
</dbReference>
<organism evidence="3 4">
    <name type="scientific">Paenibacillus germinis</name>
    <dbReference type="NCBI Taxonomy" id="2654979"/>
    <lineage>
        <taxon>Bacteria</taxon>
        <taxon>Bacillati</taxon>
        <taxon>Bacillota</taxon>
        <taxon>Bacilli</taxon>
        <taxon>Bacillales</taxon>
        <taxon>Paenibacillaceae</taxon>
        <taxon>Paenibacillus</taxon>
    </lineage>
</organism>